<evidence type="ECO:0000313" key="8">
    <source>
        <dbReference type="Proteomes" id="UP001157733"/>
    </source>
</evidence>
<evidence type="ECO:0000256" key="1">
    <source>
        <dbReference type="ARBA" id="ARBA00010641"/>
    </source>
</evidence>
<protein>
    <submittedName>
        <fullName evidence="7">RNA polymerase subunit sigma-70</fullName>
    </submittedName>
</protein>
<dbReference type="Proteomes" id="UP001157733">
    <property type="component" value="Chromosome"/>
</dbReference>
<evidence type="ECO:0000256" key="3">
    <source>
        <dbReference type="ARBA" id="ARBA00023082"/>
    </source>
</evidence>
<evidence type="ECO:0000313" key="7">
    <source>
        <dbReference type="EMBL" id="CAI2717589.1"/>
    </source>
</evidence>
<evidence type="ECO:0000259" key="6">
    <source>
        <dbReference type="Pfam" id="PF08281"/>
    </source>
</evidence>
<comment type="similarity">
    <text evidence="1">Belongs to the sigma-70 factor family. ECF subfamily.</text>
</comment>
<dbReference type="PANTHER" id="PTHR43133">
    <property type="entry name" value="RNA POLYMERASE ECF-TYPE SIGMA FACTO"/>
    <property type="match status" value="1"/>
</dbReference>
<dbReference type="RefSeq" id="WP_282010515.1">
    <property type="nucleotide sequence ID" value="NZ_OX336137.1"/>
</dbReference>
<dbReference type="Pfam" id="PF08281">
    <property type="entry name" value="Sigma70_r4_2"/>
    <property type="match status" value="1"/>
</dbReference>
<gene>
    <name evidence="7" type="ORF">NSPWAT_0730</name>
</gene>
<dbReference type="CDD" id="cd06171">
    <property type="entry name" value="Sigma70_r4"/>
    <property type="match status" value="1"/>
</dbReference>
<dbReference type="InterPro" id="IPR013324">
    <property type="entry name" value="RNA_pol_sigma_r3/r4-like"/>
</dbReference>
<reference evidence="7 8" key="1">
    <citation type="submission" date="2022-09" db="EMBL/GenBank/DDBJ databases">
        <authorList>
            <person name="Kop L."/>
        </authorList>
    </citation>
    <scope>NUCLEOTIDE SEQUENCE [LARGE SCALE GENOMIC DNA]</scope>
    <source>
        <strain evidence="7 8">347</strain>
    </source>
</reference>
<keyword evidence="4" id="KW-0804">Transcription</keyword>
<dbReference type="InterPro" id="IPR013325">
    <property type="entry name" value="RNA_pol_sigma_r2"/>
</dbReference>
<dbReference type="SUPFAM" id="SSF88946">
    <property type="entry name" value="Sigma2 domain of RNA polymerase sigma factors"/>
    <property type="match status" value="1"/>
</dbReference>
<keyword evidence="3" id="KW-0731">Sigma factor</keyword>
<dbReference type="NCBIfam" id="TIGR02937">
    <property type="entry name" value="sigma70-ECF"/>
    <property type="match status" value="1"/>
</dbReference>
<sequence length="170" mass="19824">MKRSHLTSLVQAFESHYDELKRFVARRVGCSSVAEDIVQETWVRITSSPPTDPVENARAYLYRVARNLMIDFVRRDRVRSRYIESGVLPENVSNNEPHPESLLIQKERLAHLLKAVEELPPRCQQVFRLRKFEHLEQAEIARRLGISRNMVEKHLRKALAHCLASLEEAE</sequence>
<dbReference type="EMBL" id="OX336137">
    <property type="protein sequence ID" value="CAI2717589.1"/>
    <property type="molecule type" value="Genomic_DNA"/>
</dbReference>
<dbReference type="Gene3D" id="1.10.1740.10">
    <property type="match status" value="1"/>
</dbReference>
<feature type="domain" description="RNA polymerase sigma-70 region 2" evidence="5">
    <location>
        <begin position="13"/>
        <end position="77"/>
    </location>
</feature>
<dbReference type="SUPFAM" id="SSF88659">
    <property type="entry name" value="Sigma3 and sigma4 domains of RNA polymerase sigma factors"/>
    <property type="match status" value="1"/>
</dbReference>
<organism evidence="7 8">
    <name type="scientific">Nitrospina watsonii</name>
    <dbReference type="NCBI Taxonomy" id="1323948"/>
    <lineage>
        <taxon>Bacteria</taxon>
        <taxon>Pseudomonadati</taxon>
        <taxon>Nitrospinota/Tectimicrobiota group</taxon>
        <taxon>Nitrospinota</taxon>
        <taxon>Nitrospinia</taxon>
        <taxon>Nitrospinales</taxon>
        <taxon>Nitrospinaceae</taxon>
        <taxon>Nitrospina</taxon>
    </lineage>
</organism>
<evidence type="ECO:0000259" key="5">
    <source>
        <dbReference type="Pfam" id="PF04542"/>
    </source>
</evidence>
<proteinExistence type="inferred from homology"/>
<evidence type="ECO:0000256" key="4">
    <source>
        <dbReference type="ARBA" id="ARBA00023163"/>
    </source>
</evidence>
<accession>A0ABM9HBV6</accession>
<dbReference type="Pfam" id="PF04542">
    <property type="entry name" value="Sigma70_r2"/>
    <property type="match status" value="1"/>
</dbReference>
<keyword evidence="8" id="KW-1185">Reference proteome</keyword>
<dbReference type="InterPro" id="IPR007627">
    <property type="entry name" value="RNA_pol_sigma70_r2"/>
</dbReference>
<feature type="domain" description="RNA polymerase sigma factor 70 region 4 type 2" evidence="6">
    <location>
        <begin position="112"/>
        <end position="162"/>
    </location>
</feature>
<dbReference type="InterPro" id="IPR036388">
    <property type="entry name" value="WH-like_DNA-bd_sf"/>
</dbReference>
<dbReference type="PANTHER" id="PTHR43133:SF63">
    <property type="entry name" value="RNA POLYMERASE SIGMA FACTOR FECI-RELATED"/>
    <property type="match status" value="1"/>
</dbReference>
<keyword evidence="2" id="KW-0805">Transcription regulation</keyword>
<name>A0ABM9HBV6_9BACT</name>
<dbReference type="InterPro" id="IPR039425">
    <property type="entry name" value="RNA_pol_sigma-70-like"/>
</dbReference>
<dbReference type="InterPro" id="IPR013249">
    <property type="entry name" value="RNA_pol_sigma70_r4_t2"/>
</dbReference>
<dbReference type="Gene3D" id="1.10.10.10">
    <property type="entry name" value="Winged helix-like DNA-binding domain superfamily/Winged helix DNA-binding domain"/>
    <property type="match status" value="1"/>
</dbReference>
<dbReference type="InterPro" id="IPR014284">
    <property type="entry name" value="RNA_pol_sigma-70_dom"/>
</dbReference>
<evidence type="ECO:0000256" key="2">
    <source>
        <dbReference type="ARBA" id="ARBA00023015"/>
    </source>
</evidence>